<comment type="caution">
    <text evidence="2">The sequence shown here is derived from an EMBL/GenBank/DDBJ whole genome shotgun (WGS) entry which is preliminary data.</text>
</comment>
<keyword evidence="3" id="KW-1185">Reference proteome</keyword>
<dbReference type="EMBL" id="JBANQN010000002">
    <property type="protein sequence ID" value="KAK6798739.1"/>
    <property type="molecule type" value="Genomic_DNA"/>
</dbReference>
<gene>
    <name evidence="2" type="ORF">RDI58_006442</name>
</gene>
<dbReference type="Proteomes" id="UP001371456">
    <property type="component" value="Unassembled WGS sequence"/>
</dbReference>
<organism evidence="2 3">
    <name type="scientific">Solanum bulbocastanum</name>
    <name type="common">Wild potato</name>
    <dbReference type="NCBI Taxonomy" id="147425"/>
    <lineage>
        <taxon>Eukaryota</taxon>
        <taxon>Viridiplantae</taxon>
        <taxon>Streptophyta</taxon>
        <taxon>Embryophyta</taxon>
        <taxon>Tracheophyta</taxon>
        <taxon>Spermatophyta</taxon>
        <taxon>Magnoliopsida</taxon>
        <taxon>eudicotyledons</taxon>
        <taxon>Gunneridae</taxon>
        <taxon>Pentapetalae</taxon>
        <taxon>asterids</taxon>
        <taxon>lamiids</taxon>
        <taxon>Solanales</taxon>
        <taxon>Solanaceae</taxon>
        <taxon>Solanoideae</taxon>
        <taxon>Solaneae</taxon>
        <taxon>Solanum</taxon>
    </lineage>
</organism>
<proteinExistence type="predicted"/>
<keyword evidence="1" id="KW-0472">Membrane</keyword>
<evidence type="ECO:0000313" key="3">
    <source>
        <dbReference type="Proteomes" id="UP001371456"/>
    </source>
</evidence>
<keyword evidence="1" id="KW-1133">Transmembrane helix</keyword>
<reference evidence="2 3" key="1">
    <citation type="submission" date="2024-02" db="EMBL/GenBank/DDBJ databases">
        <title>de novo genome assembly of Solanum bulbocastanum strain 11H21.</title>
        <authorList>
            <person name="Hosaka A.J."/>
        </authorList>
    </citation>
    <scope>NUCLEOTIDE SEQUENCE [LARGE SCALE GENOMIC DNA]</scope>
    <source>
        <tissue evidence="2">Young leaves</tissue>
    </source>
</reference>
<protein>
    <submittedName>
        <fullName evidence="2">Uncharacterized protein</fullName>
    </submittedName>
</protein>
<accession>A0AAN8U527</accession>
<feature type="transmembrane region" description="Helical" evidence="1">
    <location>
        <begin position="12"/>
        <end position="29"/>
    </location>
</feature>
<evidence type="ECO:0000256" key="1">
    <source>
        <dbReference type="SAM" id="Phobius"/>
    </source>
</evidence>
<evidence type="ECO:0000313" key="2">
    <source>
        <dbReference type="EMBL" id="KAK6798739.1"/>
    </source>
</evidence>
<name>A0AAN8U527_SOLBU</name>
<keyword evidence="1" id="KW-0812">Transmembrane</keyword>
<dbReference type="AlphaFoldDB" id="A0AAN8U527"/>
<sequence length="31" mass="3411">MENITTLSMKMQAVNFPSLGGICYLFISLTS</sequence>